<dbReference type="InParanoid" id="C3Y861"/>
<gene>
    <name evidence="1" type="ORF">BRAFLDRAFT_69951</name>
</gene>
<sequence>MDVEVEKVLRCVMKKHNPTAGPAMSQEFQDYITPCPREKCFSVVHIYKKESHRHLVFAGPPSRLKHQGCCMSGLCRSSVGQTKYMPVTPSHIITEGQPSSLEKDHNLIRKEKSSQWKSGSISGMAVSASRTYMSRPRQT</sequence>
<protein>
    <submittedName>
        <fullName evidence="1">Uncharacterized protein</fullName>
    </submittedName>
</protein>
<evidence type="ECO:0000313" key="1">
    <source>
        <dbReference type="EMBL" id="EEN63530.1"/>
    </source>
</evidence>
<name>C3Y861_BRAFL</name>
<organism>
    <name type="scientific">Branchiostoma floridae</name>
    <name type="common">Florida lancelet</name>
    <name type="synonym">Amphioxus</name>
    <dbReference type="NCBI Taxonomy" id="7739"/>
    <lineage>
        <taxon>Eukaryota</taxon>
        <taxon>Metazoa</taxon>
        <taxon>Chordata</taxon>
        <taxon>Cephalochordata</taxon>
        <taxon>Leptocardii</taxon>
        <taxon>Amphioxiformes</taxon>
        <taxon>Branchiostomatidae</taxon>
        <taxon>Branchiostoma</taxon>
    </lineage>
</organism>
<dbReference type="EMBL" id="GG666491">
    <property type="protein sequence ID" value="EEN63530.1"/>
    <property type="molecule type" value="Genomic_DNA"/>
</dbReference>
<accession>C3Y861</accession>
<proteinExistence type="predicted"/>
<dbReference type="AlphaFoldDB" id="C3Y861"/>
<reference evidence="1" key="1">
    <citation type="journal article" date="2008" name="Nature">
        <title>The amphioxus genome and the evolution of the chordate karyotype.</title>
        <authorList>
            <consortium name="US DOE Joint Genome Institute (JGI-PGF)"/>
            <person name="Putnam N.H."/>
            <person name="Butts T."/>
            <person name="Ferrier D.E.K."/>
            <person name="Furlong R.F."/>
            <person name="Hellsten U."/>
            <person name="Kawashima T."/>
            <person name="Robinson-Rechavi M."/>
            <person name="Shoguchi E."/>
            <person name="Terry A."/>
            <person name="Yu J.-K."/>
            <person name="Benito-Gutierrez E.L."/>
            <person name="Dubchak I."/>
            <person name="Garcia-Fernandez J."/>
            <person name="Gibson-Brown J.J."/>
            <person name="Grigoriev I.V."/>
            <person name="Horton A.C."/>
            <person name="de Jong P.J."/>
            <person name="Jurka J."/>
            <person name="Kapitonov V.V."/>
            <person name="Kohara Y."/>
            <person name="Kuroki Y."/>
            <person name="Lindquist E."/>
            <person name="Lucas S."/>
            <person name="Osoegawa K."/>
            <person name="Pennacchio L.A."/>
            <person name="Salamov A.A."/>
            <person name="Satou Y."/>
            <person name="Sauka-Spengler T."/>
            <person name="Schmutz J."/>
            <person name="Shin-I T."/>
            <person name="Toyoda A."/>
            <person name="Bronner-Fraser M."/>
            <person name="Fujiyama A."/>
            <person name="Holland L.Z."/>
            <person name="Holland P.W.H."/>
            <person name="Satoh N."/>
            <person name="Rokhsar D.S."/>
        </authorList>
    </citation>
    <scope>NUCLEOTIDE SEQUENCE [LARGE SCALE GENOMIC DNA]</scope>
    <source>
        <strain evidence="1">S238N-H82</strain>
        <tissue evidence="1">Testes</tissue>
    </source>
</reference>